<dbReference type="AlphaFoldDB" id="A0AAV9N1C5"/>
<keyword evidence="6" id="KW-1185">Reference proteome</keyword>
<dbReference type="Gene3D" id="3.40.50.300">
    <property type="entry name" value="P-loop containing nucleotide triphosphate hydrolases"/>
    <property type="match status" value="2"/>
</dbReference>
<feature type="domain" description="AAA+ ATPase" evidence="4">
    <location>
        <begin position="488"/>
        <end position="621"/>
    </location>
</feature>
<dbReference type="EMBL" id="JAVRRD010000026">
    <property type="protein sequence ID" value="KAK5047356.1"/>
    <property type="molecule type" value="Genomic_DNA"/>
</dbReference>
<dbReference type="Proteomes" id="UP001358417">
    <property type="component" value="Unassembled WGS sequence"/>
</dbReference>
<sequence>MATFTVRPSNTDKDAFRISLNVVSMLSLKLKSGDTCEIQGGLTDASGRKKLAIAWEASGIKDYVVQTSKLLQEVYGLKLGDKIAITRSSTPVEDITVVTLQPSGPPLASEDARFYATYAKHTIPGAHEHLAISQRFIFKLGLDRVEFTVKDISIANVMIARVTEKTLFRINDPTKIEQATDVDFRPAQLGGLEQEVIKLRKIVHRLRRATVRQNWASHRPVQGVLIYGTKGTGKSAFIQALADSGWPSVIQWTTGTRIPPSTEPRLITVDLRYESRDSGSMGPAGLHGLFQEIKETPTLVVAEIVHPNDIHQSLRAQGKFEAEIELPIPSAHQRKLILHAMRGAEFAPSDELLQTMAERTHGYVGADLYALFRETLDTAADRSEKESENLVEDYQDERRDVNEKLPLSLHDNENDTKPEKPRLEVTALDFEQALQEIRPSALQEIFLETPNVHWSDIGGQYEIKRQLQNAIERPLKFAERMKKIGLQPKKGVLLYGPPGCSKTLLVRALATEAGLNFLAVKGAELISMYVGESERATREVFRKARAASPSIIFFDEIDAIASRGKSGSDLNVLTTLLNEMDGFEELRNVLVVAATNKPQNIDPALMRPGRFDNVVYIGPPDLEARTEIFQKRFEKFTYRYEVGVEEDARRFASLTDGFSGAEIVGICQTAGEFAMDADRDCTIPEYIEKAIKMTPKSITSGMIFEFESWNAARRR</sequence>
<dbReference type="PROSITE" id="PS00674">
    <property type="entry name" value="AAA"/>
    <property type="match status" value="1"/>
</dbReference>
<dbReference type="CDD" id="cd19511">
    <property type="entry name" value="RecA-like_CDC48_r2-like"/>
    <property type="match status" value="1"/>
</dbReference>
<protein>
    <recommendedName>
        <fullName evidence="4">AAA+ ATPase domain-containing protein</fullName>
    </recommendedName>
</protein>
<feature type="domain" description="AAA+ ATPase" evidence="4">
    <location>
        <begin position="220"/>
        <end position="438"/>
    </location>
</feature>
<proteinExistence type="predicted"/>
<accession>A0AAV9N1C5</accession>
<dbReference type="InterPro" id="IPR027417">
    <property type="entry name" value="P-loop_NTPase"/>
</dbReference>
<evidence type="ECO:0000259" key="4">
    <source>
        <dbReference type="SMART" id="SM00382"/>
    </source>
</evidence>
<dbReference type="InterPro" id="IPR003959">
    <property type="entry name" value="ATPase_AAA_core"/>
</dbReference>
<gene>
    <name evidence="5" type="ORF">LTR84_006879</name>
</gene>
<dbReference type="InterPro" id="IPR050168">
    <property type="entry name" value="AAA_ATPase_domain"/>
</dbReference>
<dbReference type="RefSeq" id="XP_064702918.1">
    <property type="nucleotide sequence ID" value="XM_064850436.1"/>
</dbReference>
<reference evidence="5 6" key="1">
    <citation type="submission" date="2023-08" db="EMBL/GenBank/DDBJ databases">
        <title>Black Yeasts Isolated from many extreme environments.</title>
        <authorList>
            <person name="Coleine C."/>
            <person name="Stajich J.E."/>
            <person name="Selbmann L."/>
        </authorList>
    </citation>
    <scope>NUCLEOTIDE SEQUENCE [LARGE SCALE GENOMIC DNA]</scope>
    <source>
        <strain evidence="5 6">CCFEE 5792</strain>
    </source>
</reference>
<dbReference type="PANTHER" id="PTHR23077">
    <property type="entry name" value="AAA-FAMILY ATPASE"/>
    <property type="match status" value="1"/>
</dbReference>
<dbReference type="FunFam" id="3.40.50.300:FF:001721">
    <property type="entry name" value="AAA family ATPase, putative"/>
    <property type="match status" value="1"/>
</dbReference>
<organism evidence="5 6">
    <name type="scientific">Exophiala bonariae</name>
    <dbReference type="NCBI Taxonomy" id="1690606"/>
    <lineage>
        <taxon>Eukaryota</taxon>
        <taxon>Fungi</taxon>
        <taxon>Dikarya</taxon>
        <taxon>Ascomycota</taxon>
        <taxon>Pezizomycotina</taxon>
        <taxon>Eurotiomycetes</taxon>
        <taxon>Chaetothyriomycetidae</taxon>
        <taxon>Chaetothyriales</taxon>
        <taxon>Herpotrichiellaceae</taxon>
        <taxon>Exophiala</taxon>
    </lineage>
</organism>
<dbReference type="Gene3D" id="2.40.40.20">
    <property type="match status" value="1"/>
</dbReference>
<dbReference type="InterPro" id="IPR041569">
    <property type="entry name" value="AAA_lid_3"/>
</dbReference>
<dbReference type="Gene3D" id="1.10.8.60">
    <property type="match status" value="2"/>
</dbReference>
<evidence type="ECO:0000313" key="6">
    <source>
        <dbReference type="Proteomes" id="UP001358417"/>
    </source>
</evidence>
<dbReference type="GeneID" id="89975048"/>
<evidence type="ECO:0000256" key="2">
    <source>
        <dbReference type="ARBA" id="ARBA00022840"/>
    </source>
</evidence>
<dbReference type="SMART" id="SM00382">
    <property type="entry name" value="AAA"/>
    <property type="match status" value="2"/>
</dbReference>
<dbReference type="GO" id="GO:0005737">
    <property type="term" value="C:cytoplasm"/>
    <property type="evidence" value="ECO:0007669"/>
    <property type="project" value="TreeGrafter"/>
</dbReference>
<dbReference type="InterPro" id="IPR003960">
    <property type="entry name" value="ATPase_AAA_CS"/>
</dbReference>
<feature type="compositionally biased region" description="Basic and acidic residues" evidence="3">
    <location>
        <begin position="410"/>
        <end position="419"/>
    </location>
</feature>
<dbReference type="SUPFAM" id="SSF52540">
    <property type="entry name" value="P-loop containing nucleoside triphosphate hydrolases"/>
    <property type="match status" value="2"/>
</dbReference>
<evidence type="ECO:0000256" key="3">
    <source>
        <dbReference type="SAM" id="MobiDB-lite"/>
    </source>
</evidence>
<dbReference type="Pfam" id="PF00004">
    <property type="entry name" value="AAA"/>
    <property type="match status" value="1"/>
</dbReference>
<dbReference type="GO" id="GO:0016887">
    <property type="term" value="F:ATP hydrolysis activity"/>
    <property type="evidence" value="ECO:0007669"/>
    <property type="project" value="InterPro"/>
</dbReference>
<keyword evidence="1" id="KW-0547">Nucleotide-binding</keyword>
<evidence type="ECO:0000256" key="1">
    <source>
        <dbReference type="ARBA" id="ARBA00022741"/>
    </source>
</evidence>
<dbReference type="Pfam" id="PF17862">
    <property type="entry name" value="AAA_lid_3"/>
    <property type="match status" value="2"/>
</dbReference>
<name>A0AAV9N1C5_9EURO</name>
<feature type="region of interest" description="Disordered" evidence="3">
    <location>
        <begin position="380"/>
        <end position="419"/>
    </location>
</feature>
<dbReference type="PANTHER" id="PTHR23077:SF27">
    <property type="entry name" value="ATPASE FAMILY GENE 2 PROTEIN HOMOLOG A"/>
    <property type="match status" value="1"/>
</dbReference>
<dbReference type="InterPro" id="IPR003593">
    <property type="entry name" value="AAA+_ATPase"/>
</dbReference>
<keyword evidence="2" id="KW-0067">ATP-binding</keyword>
<comment type="caution">
    <text evidence="5">The sequence shown here is derived from an EMBL/GenBank/DDBJ whole genome shotgun (WGS) entry which is preliminary data.</text>
</comment>
<dbReference type="GO" id="GO:0005524">
    <property type="term" value="F:ATP binding"/>
    <property type="evidence" value="ECO:0007669"/>
    <property type="project" value="UniProtKB-KW"/>
</dbReference>
<evidence type="ECO:0000313" key="5">
    <source>
        <dbReference type="EMBL" id="KAK5047356.1"/>
    </source>
</evidence>